<keyword evidence="4" id="KW-1185">Reference proteome</keyword>
<dbReference type="OrthoDB" id="1635687at2759"/>
<dbReference type="EMBL" id="LR746265">
    <property type="protein sequence ID" value="CAA7390913.1"/>
    <property type="molecule type" value="Genomic_DNA"/>
</dbReference>
<protein>
    <submittedName>
        <fullName evidence="3">Uncharacterized protein</fullName>
    </submittedName>
</protein>
<evidence type="ECO:0000313" key="3">
    <source>
        <dbReference type="EMBL" id="CAA7390913.1"/>
    </source>
</evidence>
<name>A0A7I8K1S5_SPIIN</name>
<dbReference type="PANTHER" id="PTHR37696">
    <property type="entry name" value="ADENYLOSUCCINATE SYNTHETASE-RELATED"/>
    <property type="match status" value="1"/>
</dbReference>
<evidence type="ECO:0000256" key="1">
    <source>
        <dbReference type="SAM" id="MobiDB-lite"/>
    </source>
</evidence>
<dbReference type="EMBL" id="LR743589">
    <property type="protein sequence ID" value="CAA2615894.1"/>
    <property type="molecule type" value="Genomic_DNA"/>
</dbReference>
<sequence>MDPRTDKLIRRTTMVATCTAAYLLLTADYGPEDNVLIPVRAALKSMEQSVKKLVTGSNKEAGETEKKEKPKA</sequence>
<evidence type="ECO:0000313" key="2">
    <source>
        <dbReference type="EMBL" id="CAA2615894.1"/>
    </source>
</evidence>
<organism evidence="3 4">
    <name type="scientific">Spirodela intermedia</name>
    <name type="common">Intermediate duckweed</name>
    <dbReference type="NCBI Taxonomy" id="51605"/>
    <lineage>
        <taxon>Eukaryota</taxon>
        <taxon>Viridiplantae</taxon>
        <taxon>Streptophyta</taxon>
        <taxon>Embryophyta</taxon>
        <taxon>Tracheophyta</taxon>
        <taxon>Spermatophyta</taxon>
        <taxon>Magnoliopsida</taxon>
        <taxon>Liliopsida</taxon>
        <taxon>Araceae</taxon>
        <taxon>Lemnoideae</taxon>
        <taxon>Spirodela</taxon>
    </lineage>
</organism>
<dbReference type="Proteomes" id="UP000663760">
    <property type="component" value="Chromosome 2"/>
</dbReference>
<accession>A0A7I8K1S5</accession>
<reference evidence="3" key="1">
    <citation type="submission" date="2020-02" db="EMBL/GenBank/DDBJ databases">
        <authorList>
            <person name="Scholz U."/>
            <person name="Mascher M."/>
            <person name="Fiebig A."/>
        </authorList>
    </citation>
    <scope>NUCLEOTIDE SEQUENCE</scope>
</reference>
<gene>
    <name evidence="2" type="ORF">SI7747_02002139</name>
    <name evidence="3" type="ORF">SI8410_02002319</name>
</gene>
<dbReference type="PANTHER" id="PTHR37696:SF1">
    <property type="entry name" value="ADENYLOSUCCINATE SYNTHETASE-RELATED"/>
    <property type="match status" value="1"/>
</dbReference>
<dbReference type="AlphaFoldDB" id="A0A7I8K1S5"/>
<feature type="compositionally biased region" description="Basic and acidic residues" evidence="1">
    <location>
        <begin position="60"/>
        <end position="72"/>
    </location>
</feature>
<feature type="region of interest" description="Disordered" evidence="1">
    <location>
        <begin position="51"/>
        <end position="72"/>
    </location>
</feature>
<proteinExistence type="predicted"/>
<evidence type="ECO:0000313" key="4">
    <source>
        <dbReference type="Proteomes" id="UP000663760"/>
    </source>
</evidence>